<dbReference type="FunFam" id="1.25.40.10:FF:000073">
    <property type="entry name" value="Pentatricopeptide repeat-containing protein chloroplastic"/>
    <property type="match status" value="1"/>
</dbReference>
<evidence type="ECO:0000256" key="2">
    <source>
        <dbReference type="PROSITE-ProRule" id="PRU00708"/>
    </source>
</evidence>
<organism evidence="3 4">
    <name type="scientific">Dendrobium catenatum</name>
    <dbReference type="NCBI Taxonomy" id="906689"/>
    <lineage>
        <taxon>Eukaryota</taxon>
        <taxon>Viridiplantae</taxon>
        <taxon>Streptophyta</taxon>
        <taxon>Embryophyta</taxon>
        <taxon>Tracheophyta</taxon>
        <taxon>Spermatophyta</taxon>
        <taxon>Magnoliopsida</taxon>
        <taxon>Liliopsida</taxon>
        <taxon>Asparagales</taxon>
        <taxon>Orchidaceae</taxon>
        <taxon>Epidendroideae</taxon>
        <taxon>Malaxideae</taxon>
        <taxon>Dendrobiinae</taxon>
        <taxon>Dendrobium</taxon>
    </lineage>
</organism>
<dbReference type="PANTHER" id="PTHR24015">
    <property type="entry name" value="OS07G0578800 PROTEIN-RELATED"/>
    <property type="match status" value="1"/>
</dbReference>
<feature type="repeat" description="PPR" evidence="2">
    <location>
        <begin position="386"/>
        <end position="420"/>
    </location>
</feature>
<dbReference type="FunFam" id="1.25.40.10:FF:000344">
    <property type="entry name" value="Pentatricopeptide repeat-containing protein"/>
    <property type="match status" value="1"/>
</dbReference>
<dbReference type="SUPFAM" id="SSF48452">
    <property type="entry name" value="TPR-like"/>
    <property type="match status" value="1"/>
</dbReference>
<evidence type="ECO:0000313" key="3">
    <source>
        <dbReference type="EMBL" id="PKU80882.1"/>
    </source>
</evidence>
<dbReference type="EMBL" id="KZ502309">
    <property type="protein sequence ID" value="PKU80882.1"/>
    <property type="molecule type" value="Genomic_DNA"/>
</dbReference>
<dbReference type="FunFam" id="1.25.40.10:FF:000090">
    <property type="entry name" value="Pentatricopeptide repeat-containing protein, chloroplastic"/>
    <property type="match status" value="1"/>
</dbReference>
<feature type="repeat" description="PPR" evidence="2">
    <location>
        <begin position="183"/>
        <end position="217"/>
    </location>
</feature>
<protein>
    <submittedName>
        <fullName evidence="3">Pentatricopeptide repeat-containing protein</fullName>
    </submittedName>
</protein>
<feature type="repeat" description="PPR" evidence="2">
    <location>
        <begin position="81"/>
        <end position="111"/>
    </location>
</feature>
<dbReference type="InterPro" id="IPR046960">
    <property type="entry name" value="PPR_At4g14850-like_plant"/>
</dbReference>
<feature type="repeat" description="PPR" evidence="2">
    <location>
        <begin position="285"/>
        <end position="319"/>
    </location>
</feature>
<dbReference type="AlphaFoldDB" id="A0A2I0WYY9"/>
<dbReference type="PANTHER" id="PTHR24015:SF2014">
    <property type="entry name" value="PENTATRICOPEPTIDE REPEAT-CONTAINING PROTEIN"/>
    <property type="match status" value="1"/>
</dbReference>
<feature type="repeat" description="PPR" evidence="2">
    <location>
        <begin position="522"/>
        <end position="557"/>
    </location>
</feature>
<dbReference type="GO" id="GO:0003729">
    <property type="term" value="F:mRNA binding"/>
    <property type="evidence" value="ECO:0007669"/>
    <property type="project" value="UniProtKB-ARBA"/>
</dbReference>
<sequence length="717" mass="80304">MLVKSNQWHVHVMSRERELISQLLQASTNAKSISQLHSFLLRCGLLTAADCFFATRLVSSYAKFTTSTLARNLFDEISQPNSFLWNAVLRSHCRAQQWVETLRLLRRMAAKPSDLDAFTLPIALKACAALSELRHGRSIHAVAIKKDFYHSDMYVAAALVEMYAKCSEMGDSIRVFEGLTESDVVVWTAVVSGYQQNGDAEKAIAFFSRMLVEKHAIPDPVTIISVISALGQLGDRHGGRCCHGFLLRMGFFLDISLMNSILNFYSKMGEVTLARKLFETMPETDVISWSCMISCYAHNGEPIAALRVYKRMIEKGLQPNSVTMVGALQACSLSCDLPQGRKLHELAIQKGFELDKSVATSLIDMYMNCSCHEEALSMFYRLPKRDAVTWAATIDGCAKNGFANESLKLFKAMLFDEVCPDAVTMVKVLMACSRLAVLSQALCLHGYLVRSGFSYKVYVTSALVDLYSKCGSLEDAVRVFEASFEKDVVLWSSMIAGYGINGLGYKAIETFEYMVESYTRPNSITFISVLSACSHNGMLEEGRRIFGNMVNGYGVTPDSKHYCIMVDLLARTGELREALNLIEEMPMPTGPHVWCALLSGCRSHQDIEMGDLVAQRLLAVDPSYPGYYNLMANLYASGGKWNHVEAVKRFIKERGLRKIPGYSTVEIGSEIHDYLAGEKIHQQREHSYDLFKENRSKYERECYVSVNEVHTDKEGLL</sequence>
<dbReference type="NCBIfam" id="TIGR00756">
    <property type="entry name" value="PPR"/>
    <property type="match status" value="5"/>
</dbReference>
<keyword evidence="1" id="KW-0677">Repeat</keyword>
<dbReference type="Proteomes" id="UP000233837">
    <property type="component" value="Unassembled WGS sequence"/>
</dbReference>
<gene>
    <name evidence="3" type="primary">PCMP-E87</name>
    <name evidence="3" type="ORF">MA16_Dca009294</name>
</gene>
<dbReference type="Gene3D" id="1.25.40.10">
    <property type="entry name" value="Tetratricopeptide repeat domain"/>
    <property type="match status" value="5"/>
</dbReference>
<dbReference type="FunFam" id="1.25.40.10:FF:000031">
    <property type="entry name" value="Pentatricopeptide repeat-containing protein mitochondrial"/>
    <property type="match status" value="1"/>
</dbReference>
<accession>A0A2I0WYY9</accession>
<dbReference type="InterPro" id="IPR002885">
    <property type="entry name" value="PPR_rpt"/>
</dbReference>
<keyword evidence="4" id="KW-1185">Reference proteome</keyword>
<dbReference type="Pfam" id="PF01535">
    <property type="entry name" value="PPR"/>
    <property type="match status" value="7"/>
</dbReference>
<evidence type="ECO:0000313" key="4">
    <source>
        <dbReference type="Proteomes" id="UP000233837"/>
    </source>
</evidence>
<dbReference type="Pfam" id="PF20431">
    <property type="entry name" value="E_motif"/>
    <property type="match status" value="1"/>
</dbReference>
<feature type="repeat" description="PPR" evidence="2">
    <location>
        <begin position="487"/>
        <end position="521"/>
    </location>
</feature>
<dbReference type="InterPro" id="IPR011990">
    <property type="entry name" value="TPR-like_helical_dom_sf"/>
</dbReference>
<reference evidence="3 4" key="1">
    <citation type="journal article" date="2016" name="Sci. Rep.">
        <title>The Dendrobium catenatum Lindl. genome sequence provides insights into polysaccharide synthase, floral development and adaptive evolution.</title>
        <authorList>
            <person name="Zhang G.Q."/>
            <person name="Xu Q."/>
            <person name="Bian C."/>
            <person name="Tsai W.C."/>
            <person name="Yeh C.M."/>
            <person name="Liu K.W."/>
            <person name="Yoshida K."/>
            <person name="Zhang L.S."/>
            <person name="Chang S.B."/>
            <person name="Chen F."/>
            <person name="Shi Y."/>
            <person name="Su Y.Y."/>
            <person name="Zhang Y.Q."/>
            <person name="Chen L.J."/>
            <person name="Yin Y."/>
            <person name="Lin M."/>
            <person name="Huang H."/>
            <person name="Deng H."/>
            <person name="Wang Z.W."/>
            <person name="Zhu S.L."/>
            <person name="Zhao X."/>
            <person name="Deng C."/>
            <person name="Niu S.C."/>
            <person name="Huang J."/>
            <person name="Wang M."/>
            <person name="Liu G.H."/>
            <person name="Yang H.J."/>
            <person name="Xiao X.J."/>
            <person name="Hsiao Y.Y."/>
            <person name="Wu W.L."/>
            <person name="Chen Y.Y."/>
            <person name="Mitsuda N."/>
            <person name="Ohme-Takagi M."/>
            <person name="Luo Y.B."/>
            <person name="Van de Peer Y."/>
            <person name="Liu Z.J."/>
        </authorList>
    </citation>
    <scope>NUCLEOTIDE SEQUENCE [LARGE SCALE GENOMIC DNA]</scope>
    <source>
        <tissue evidence="3">The whole plant</tissue>
    </source>
</reference>
<evidence type="ECO:0000256" key="1">
    <source>
        <dbReference type="ARBA" id="ARBA00022737"/>
    </source>
</evidence>
<reference evidence="3 4" key="2">
    <citation type="journal article" date="2017" name="Nature">
        <title>The Apostasia genome and the evolution of orchids.</title>
        <authorList>
            <person name="Zhang G.Q."/>
            <person name="Liu K.W."/>
            <person name="Li Z."/>
            <person name="Lohaus R."/>
            <person name="Hsiao Y.Y."/>
            <person name="Niu S.C."/>
            <person name="Wang J.Y."/>
            <person name="Lin Y.C."/>
            <person name="Xu Q."/>
            <person name="Chen L.J."/>
            <person name="Yoshida K."/>
            <person name="Fujiwara S."/>
            <person name="Wang Z.W."/>
            <person name="Zhang Y.Q."/>
            <person name="Mitsuda N."/>
            <person name="Wang M."/>
            <person name="Liu G.H."/>
            <person name="Pecoraro L."/>
            <person name="Huang H.X."/>
            <person name="Xiao X.J."/>
            <person name="Lin M."/>
            <person name="Wu X.Y."/>
            <person name="Wu W.L."/>
            <person name="Chen Y.Y."/>
            <person name="Chang S.B."/>
            <person name="Sakamoto S."/>
            <person name="Ohme-Takagi M."/>
            <person name="Yagi M."/>
            <person name="Zeng S.J."/>
            <person name="Shen C.Y."/>
            <person name="Yeh C.M."/>
            <person name="Luo Y.B."/>
            <person name="Tsai W.C."/>
            <person name="Van de Peer Y."/>
            <person name="Liu Z.J."/>
        </authorList>
    </citation>
    <scope>NUCLEOTIDE SEQUENCE [LARGE SCALE GENOMIC DNA]</scope>
    <source>
        <tissue evidence="3">The whole plant</tissue>
    </source>
</reference>
<dbReference type="Pfam" id="PF13041">
    <property type="entry name" value="PPR_2"/>
    <property type="match status" value="2"/>
</dbReference>
<dbReference type="PROSITE" id="PS51375">
    <property type="entry name" value="PPR"/>
    <property type="match status" value="6"/>
</dbReference>
<name>A0A2I0WYY9_9ASPA</name>
<dbReference type="InterPro" id="IPR046848">
    <property type="entry name" value="E_motif"/>
</dbReference>
<proteinExistence type="predicted"/>
<dbReference type="GO" id="GO:0009451">
    <property type="term" value="P:RNA modification"/>
    <property type="evidence" value="ECO:0007669"/>
    <property type="project" value="InterPro"/>
</dbReference>